<dbReference type="InterPro" id="IPR045005">
    <property type="entry name" value="BPM1-6"/>
</dbReference>
<feature type="domain" description="BTB" evidence="3">
    <location>
        <begin position="85"/>
        <end position="146"/>
    </location>
</feature>
<sequence>MHIPYNHFHHSPSPCNIMKRGSFWGYKRFYMTSLLETSDYLKDDCLVMDLTIGVVRNRVETPTILVPPPDMGDCLEGLLKSGMNSDIVFEVGDETFRAHKLILAVRSPVFKAQFYGLIGNPDMEKIVVKDVQPLVFKAMLNFIYSDVLPDIRELTGSVSKAIYASIMQHLFVEADRYGLERLKLLCEAKLCELVSADTVASTMALAEQHQCAHLKSVCLKFTASRENLGDVIQTEEFEHLGKANPSLLLDLLATVAAVDDDTCRSRRRKRNWGSDIGLSLSDGVGSSGRQTPRHF</sequence>
<dbReference type="AlphaFoldDB" id="A0AAX6ET40"/>
<evidence type="ECO:0000313" key="4">
    <source>
        <dbReference type="EMBL" id="KAJ6806935.1"/>
    </source>
</evidence>
<evidence type="ECO:0000256" key="1">
    <source>
        <dbReference type="ARBA" id="ARBA00004906"/>
    </source>
</evidence>
<dbReference type="GO" id="GO:0016567">
    <property type="term" value="P:protein ubiquitination"/>
    <property type="evidence" value="ECO:0007669"/>
    <property type="project" value="InterPro"/>
</dbReference>
<reference evidence="4" key="1">
    <citation type="journal article" date="2023" name="GigaByte">
        <title>Genome assembly of the bearded iris, Iris pallida Lam.</title>
        <authorList>
            <person name="Bruccoleri R.E."/>
            <person name="Oakeley E.J."/>
            <person name="Faust A.M.E."/>
            <person name="Altorfer M."/>
            <person name="Dessus-Babus S."/>
            <person name="Burckhardt D."/>
            <person name="Oertli M."/>
            <person name="Naumann U."/>
            <person name="Petersen F."/>
            <person name="Wong J."/>
        </authorList>
    </citation>
    <scope>NUCLEOTIDE SEQUENCE</scope>
    <source>
        <strain evidence="4">GSM-AAB239-AS_SAM_17_03QT</strain>
    </source>
</reference>
<dbReference type="Gene3D" id="3.30.710.10">
    <property type="entry name" value="Potassium Channel Kv1.1, Chain A"/>
    <property type="match status" value="1"/>
</dbReference>
<dbReference type="Gene3D" id="1.25.40.420">
    <property type="match status" value="1"/>
</dbReference>
<dbReference type="SMART" id="SM00225">
    <property type="entry name" value="BTB"/>
    <property type="match status" value="1"/>
</dbReference>
<evidence type="ECO:0000259" key="3">
    <source>
        <dbReference type="PROSITE" id="PS50097"/>
    </source>
</evidence>
<dbReference type="InterPro" id="IPR000210">
    <property type="entry name" value="BTB/POZ_dom"/>
</dbReference>
<dbReference type="CDD" id="cd18280">
    <property type="entry name" value="BTB_POZ_BPM_plant"/>
    <property type="match status" value="1"/>
</dbReference>
<gene>
    <name evidence="4" type="ORF">M6B38_106320</name>
    <name evidence="5" type="ORF">M6B38_162200</name>
</gene>
<dbReference type="PROSITE" id="PS50097">
    <property type="entry name" value="BTB"/>
    <property type="match status" value="1"/>
</dbReference>
<organism evidence="4 6">
    <name type="scientific">Iris pallida</name>
    <name type="common">Sweet iris</name>
    <dbReference type="NCBI Taxonomy" id="29817"/>
    <lineage>
        <taxon>Eukaryota</taxon>
        <taxon>Viridiplantae</taxon>
        <taxon>Streptophyta</taxon>
        <taxon>Embryophyta</taxon>
        <taxon>Tracheophyta</taxon>
        <taxon>Spermatophyta</taxon>
        <taxon>Magnoliopsida</taxon>
        <taxon>Liliopsida</taxon>
        <taxon>Asparagales</taxon>
        <taxon>Iridaceae</taxon>
        <taxon>Iridoideae</taxon>
        <taxon>Irideae</taxon>
        <taxon>Iris</taxon>
    </lineage>
</organism>
<dbReference type="InterPro" id="IPR056423">
    <property type="entry name" value="BACK_BPM_SPOP"/>
</dbReference>
<dbReference type="EMBL" id="JANAVB010032854">
    <property type="protein sequence ID" value="KAJ6809845.1"/>
    <property type="molecule type" value="Genomic_DNA"/>
</dbReference>
<comment type="similarity">
    <text evidence="2">Belongs to the Tdpoz family.</text>
</comment>
<keyword evidence="6" id="KW-1185">Reference proteome</keyword>
<dbReference type="EMBL" id="JANAVB010034417">
    <property type="protein sequence ID" value="KAJ6806935.1"/>
    <property type="molecule type" value="Genomic_DNA"/>
</dbReference>
<evidence type="ECO:0000256" key="2">
    <source>
        <dbReference type="ARBA" id="ARBA00010846"/>
    </source>
</evidence>
<accession>A0AAX6ET40</accession>
<comment type="pathway">
    <text evidence="1">Protein modification; protein ubiquitination.</text>
</comment>
<evidence type="ECO:0000313" key="6">
    <source>
        <dbReference type="Proteomes" id="UP001140949"/>
    </source>
</evidence>
<reference evidence="4" key="2">
    <citation type="submission" date="2023-04" db="EMBL/GenBank/DDBJ databases">
        <authorList>
            <person name="Bruccoleri R.E."/>
            <person name="Oakeley E.J."/>
            <person name="Faust A.-M."/>
            <person name="Dessus-Babus S."/>
            <person name="Altorfer M."/>
            <person name="Burckhardt D."/>
            <person name="Oertli M."/>
            <person name="Naumann U."/>
            <person name="Petersen F."/>
            <person name="Wong J."/>
        </authorList>
    </citation>
    <scope>NUCLEOTIDE SEQUENCE</scope>
    <source>
        <strain evidence="4">GSM-AAB239-AS_SAM_17_03QT</strain>
        <tissue evidence="4">Leaf</tissue>
    </source>
</reference>
<dbReference type="Pfam" id="PF24570">
    <property type="entry name" value="BACK_BPM_SPOP"/>
    <property type="match status" value="1"/>
</dbReference>
<dbReference type="PANTHER" id="PTHR26379:SF293">
    <property type="entry name" value="BTB_POZ AND MATH DOMAIN-CONTAINING PROTEIN 3"/>
    <property type="match status" value="1"/>
</dbReference>
<dbReference type="InterPro" id="IPR011333">
    <property type="entry name" value="SKP1/BTB/POZ_sf"/>
</dbReference>
<dbReference type="Pfam" id="PF00651">
    <property type="entry name" value="BTB"/>
    <property type="match status" value="1"/>
</dbReference>
<comment type="caution">
    <text evidence="4">The sequence shown here is derived from an EMBL/GenBank/DDBJ whole genome shotgun (WGS) entry which is preliminary data.</text>
</comment>
<evidence type="ECO:0000313" key="5">
    <source>
        <dbReference type="EMBL" id="KAJ6809845.1"/>
    </source>
</evidence>
<dbReference type="Proteomes" id="UP001140949">
    <property type="component" value="Unassembled WGS sequence"/>
</dbReference>
<protein>
    <submittedName>
        <fullName evidence="4">BTB/POZ and MATH domain-containing protein 3-like</fullName>
    </submittedName>
</protein>
<name>A0AAX6ET40_IRIPA</name>
<dbReference type="SUPFAM" id="SSF54695">
    <property type="entry name" value="POZ domain"/>
    <property type="match status" value="1"/>
</dbReference>
<dbReference type="SUPFAM" id="SSF49599">
    <property type="entry name" value="TRAF domain-like"/>
    <property type="match status" value="1"/>
</dbReference>
<proteinExistence type="inferred from homology"/>
<dbReference type="PANTHER" id="PTHR26379">
    <property type="entry name" value="BTB/POZ AND MATH DOMAIN-CONTAINING PROTEIN 1"/>
    <property type="match status" value="1"/>
</dbReference>